<feature type="domain" description="Recombinase" evidence="1">
    <location>
        <begin position="214"/>
        <end position="337"/>
    </location>
</feature>
<dbReference type="InterPro" id="IPR038109">
    <property type="entry name" value="DNA_bind_recomb_sf"/>
</dbReference>
<dbReference type="PROSITE" id="PS51737">
    <property type="entry name" value="RECOMBINASE_DNA_BIND"/>
    <property type="match status" value="1"/>
</dbReference>
<dbReference type="SUPFAM" id="SSF53041">
    <property type="entry name" value="Resolvase-like"/>
    <property type="match status" value="1"/>
</dbReference>
<dbReference type="Proteomes" id="UP000319143">
    <property type="component" value="Unassembled WGS sequence"/>
</dbReference>
<dbReference type="EMBL" id="SJPV01000003">
    <property type="protein sequence ID" value="TWU39372.1"/>
    <property type="molecule type" value="Genomic_DNA"/>
</dbReference>
<dbReference type="GO" id="GO:0003677">
    <property type="term" value="F:DNA binding"/>
    <property type="evidence" value="ECO:0007669"/>
    <property type="project" value="InterPro"/>
</dbReference>
<dbReference type="SMART" id="SM00857">
    <property type="entry name" value="Resolvase"/>
    <property type="match status" value="1"/>
</dbReference>
<gene>
    <name evidence="2" type="ORF">Poly41_21960</name>
</gene>
<protein>
    <submittedName>
        <fullName evidence="2">Recombinase</fullName>
    </submittedName>
</protein>
<dbReference type="CDD" id="cd00338">
    <property type="entry name" value="Ser_Recombinase"/>
    <property type="match status" value="1"/>
</dbReference>
<dbReference type="PANTHER" id="PTHR30461:SF23">
    <property type="entry name" value="DNA RECOMBINASE-RELATED"/>
    <property type="match status" value="1"/>
</dbReference>
<keyword evidence="3" id="KW-1185">Reference proteome</keyword>
<organism evidence="2 3">
    <name type="scientific">Novipirellula artificiosorum</name>
    <dbReference type="NCBI Taxonomy" id="2528016"/>
    <lineage>
        <taxon>Bacteria</taxon>
        <taxon>Pseudomonadati</taxon>
        <taxon>Planctomycetota</taxon>
        <taxon>Planctomycetia</taxon>
        <taxon>Pirellulales</taxon>
        <taxon>Pirellulaceae</taxon>
        <taxon>Novipirellula</taxon>
    </lineage>
</organism>
<dbReference type="InterPro" id="IPR011109">
    <property type="entry name" value="DNA_bind_recombinase_dom"/>
</dbReference>
<proteinExistence type="predicted"/>
<reference evidence="2 3" key="1">
    <citation type="submission" date="2019-02" db="EMBL/GenBank/DDBJ databases">
        <title>Deep-cultivation of Planctomycetes and their phenomic and genomic characterization uncovers novel biology.</title>
        <authorList>
            <person name="Wiegand S."/>
            <person name="Jogler M."/>
            <person name="Boedeker C."/>
            <person name="Pinto D."/>
            <person name="Vollmers J."/>
            <person name="Rivas-Marin E."/>
            <person name="Kohn T."/>
            <person name="Peeters S.H."/>
            <person name="Heuer A."/>
            <person name="Rast P."/>
            <person name="Oberbeckmann S."/>
            <person name="Bunk B."/>
            <person name="Jeske O."/>
            <person name="Meyerdierks A."/>
            <person name="Storesund J.E."/>
            <person name="Kallscheuer N."/>
            <person name="Luecker S."/>
            <person name="Lage O.M."/>
            <person name="Pohl T."/>
            <person name="Merkel B.J."/>
            <person name="Hornburger P."/>
            <person name="Mueller R.-W."/>
            <person name="Bruemmer F."/>
            <person name="Labrenz M."/>
            <person name="Spormann A.M."/>
            <person name="Op Den Camp H."/>
            <person name="Overmann J."/>
            <person name="Amann R."/>
            <person name="Jetten M.S.M."/>
            <person name="Mascher T."/>
            <person name="Medema M.H."/>
            <person name="Devos D.P."/>
            <person name="Kaster A.-K."/>
            <person name="Ovreas L."/>
            <person name="Rohde M."/>
            <person name="Galperin M.Y."/>
            <person name="Jogler C."/>
        </authorList>
    </citation>
    <scope>NUCLEOTIDE SEQUENCE [LARGE SCALE GENOMIC DNA]</scope>
    <source>
        <strain evidence="2 3">Poly41</strain>
    </source>
</reference>
<dbReference type="Gene3D" id="3.90.1750.20">
    <property type="entry name" value="Putative Large Serine Recombinase, Chain B, Domain 2"/>
    <property type="match status" value="1"/>
</dbReference>
<evidence type="ECO:0000259" key="1">
    <source>
        <dbReference type="PROSITE" id="PS51737"/>
    </source>
</evidence>
<dbReference type="Pfam" id="PF07508">
    <property type="entry name" value="Recombinase"/>
    <property type="match status" value="1"/>
</dbReference>
<sequence>MVTTETFTDGAFILDNWWEIGVPDPDAPALVRAVAYYRHSAQDRQENSIPIQQDQVRAWAMEHGVEIIREFCDAGRSGLNSEGRPAFTEMMEEWIAKRDDFEYVLCLDVSRWGRFQDIDLSAQFSAICKKNGKQVIYTTIGKPKENDPLYPVYVQFERFRAAQYSRELSDKVWRGCVKIAEQGYLAGGPPPYGLSRLLLDEKREPLHVLEAGQHKGIQNQRVTLVEGPPEEVAVIRRIFNEFVEEGFSEYRIAEGLNDDGIPSPRGGRWGAGSVIARLRKEKYAGTMVYNQTSGKLKTPKHPNPPEQWVRTPEAFTGVIDIELYLRAQEILEKRKQRYDPDYMLRQLDSLYRSHGMVRPGLLRLNDDLPSSGSYGRQFGSLDQAFQKLFDGERDKARETVQDQIRSHVPETLAYSDFLVLDQKLTVSIQPAVPIPHGYESYWPLRRDTRPVIDMTLGVLLSEPADFKILGFIALPRFGSDSKPLRFTSSSTRTELFGRTDLNFLQQLL</sequence>
<dbReference type="InterPro" id="IPR036162">
    <property type="entry name" value="Resolvase-like_N_sf"/>
</dbReference>
<accession>A0A5C6DRT0</accession>
<evidence type="ECO:0000313" key="2">
    <source>
        <dbReference type="EMBL" id="TWU39372.1"/>
    </source>
</evidence>
<dbReference type="Pfam" id="PF00239">
    <property type="entry name" value="Resolvase"/>
    <property type="match status" value="1"/>
</dbReference>
<dbReference type="AlphaFoldDB" id="A0A5C6DRT0"/>
<dbReference type="PANTHER" id="PTHR30461">
    <property type="entry name" value="DNA-INVERTASE FROM LAMBDOID PROPHAGE"/>
    <property type="match status" value="1"/>
</dbReference>
<dbReference type="GO" id="GO:0000150">
    <property type="term" value="F:DNA strand exchange activity"/>
    <property type="evidence" value="ECO:0007669"/>
    <property type="project" value="InterPro"/>
</dbReference>
<dbReference type="InterPro" id="IPR050639">
    <property type="entry name" value="SSR_resolvase"/>
</dbReference>
<evidence type="ECO:0000313" key="3">
    <source>
        <dbReference type="Proteomes" id="UP000319143"/>
    </source>
</evidence>
<dbReference type="Gene3D" id="3.40.50.1390">
    <property type="entry name" value="Resolvase, N-terminal catalytic domain"/>
    <property type="match status" value="1"/>
</dbReference>
<comment type="caution">
    <text evidence="2">The sequence shown here is derived from an EMBL/GenBank/DDBJ whole genome shotgun (WGS) entry which is preliminary data.</text>
</comment>
<dbReference type="InterPro" id="IPR006119">
    <property type="entry name" value="Resolv_N"/>
</dbReference>
<name>A0A5C6DRT0_9BACT</name>